<feature type="domain" description="Metallo-beta-lactamase" evidence="2">
    <location>
        <begin position="26"/>
        <end position="188"/>
    </location>
</feature>
<gene>
    <name evidence="3" type="ORF">G6N77_09355</name>
</gene>
<evidence type="ECO:0000313" key="3">
    <source>
        <dbReference type="EMBL" id="NGN83661.1"/>
    </source>
</evidence>
<dbReference type="Gene3D" id="3.60.15.10">
    <property type="entry name" value="Ribonuclease Z/Hydroxyacylglutathione hydrolase-like"/>
    <property type="match status" value="1"/>
</dbReference>
<comment type="caution">
    <text evidence="3">The sequence shown here is derived from an EMBL/GenBank/DDBJ whole genome shotgun (WGS) entry which is preliminary data.</text>
</comment>
<evidence type="ECO:0000256" key="1">
    <source>
        <dbReference type="SAM" id="MobiDB-lite"/>
    </source>
</evidence>
<name>A0ABX0DD53_9MICC</name>
<dbReference type="Proteomes" id="UP000479226">
    <property type="component" value="Unassembled WGS sequence"/>
</dbReference>
<dbReference type="RefSeq" id="WP_165181818.1">
    <property type="nucleotide sequence ID" value="NZ_JAAKZI010000013.1"/>
</dbReference>
<keyword evidence="4" id="KW-1185">Reference proteome</keyword>
<reference evidence="3 4" key="1">
    <citation type="submission" date="2020-02" db="EMBL/GenBank/DDBJ databases">
        <title>Genome sequence of the type strain DSM 27180 of Arthrobacter silviterrae.</title>
        <authorList>
            <person name="Gao J."/>
            <person name="Sun J."/>
        </authorList>
    </citation>
    <scope>NUCLEOTIDE SEQUENCE [LARGE SCALE GENOMIC DNA]</scope>
    <source>
        <strain evidence="3 4">DSM 27180</strain>
    </source>
</reference>
<dbReference type="PANTHER" id="PTHR23131">
    <property type="entry name" value="ENDORIBONUCLEASE LACTB2"/>
    <property type="match status" value="1"/>
</dbReference>
<dbReference type="InterPro" id="IPR001279">
    <property type="entry name" value="Metallo-B-lactamas"/>
</dbReference>
<organism evidence="3 4">
    <name type="scientific">Arthrobacter silviterrae</name>
    <dbReference type="NCBI Taxonomy" id="2026658"/>
    <lineage>
        <taxon>Bacteria</taxon>
        <taxon>Bacillati</taxon>
        <taxon>Actinomycetota</taxon>
        <taxon>Actinomycetes</taxon>
        <taxon>Micrococcales</taxon>
        <taxon>Micrococcaceae</taxon>
        <taxon>Arthrobacter</taxon>
    </lineage>
</organism>
<dbReference type="InterPro" id="IPR050662">
    <property type="entry name" value="Sec-metab_biosynth-thioest"/>
</dbReference>
<dbReference type="CDD" id="cd16278">
    <property type="entry name" value="metallo-hydrolase-like_MBL-fold"/>
    <property type="match status" value="1"/>
</dbReference>
<dbReference type="PANTHER" id="PTHR23131:SF0">
    <property type="entry name" value="ENDORIBONUCLEASE LACTB2"/>
    <property type="match status" value="1"/>
</dbReference>
<dbReference type="InterPro" id="IPR041516">
    <property type="entry name" value="LACTB2_WH"/>
</dbReference>
<feature type="region of interest" description="Disordered" evidence="1">
    <location>
        <begin position="1"/>
        <end position="21"/>
    </location>
</feature>
<accession>A0ABX0DD53</accession>
<dbReference type="SUPFAM" id="SSF56281">
    <property type="entry name" value="Metallo-hydrolase/oxidoreductase"/>
    <property type="match status" value="1"/>
</dbReference>
<dbReference type="Pfam" id="PF17778">
    <property type="entry name" value="WHD_BLACT"/>
    <property type="match status" value="1"/>
</dbReference>
<dbReference type="Gene3D" id="1.10.10.10">
    <property type="entry name" value="Winged helix-like DNA-binding domain superfamily/Winged helix DNA-binding domain"/>
    <property type="match status" value="1"/>
</dbReference>
<dbReference type="Pfam" id="PF00753">
    <property type="entry name" value="Lactamase_B"/>
    <property type="match status" value="1"/>
</dbReference>
<protein>
    <submittedName>
        <fullName evidence="3">MBL fold metallo-hydrolase</fullName>
    </submittedName>
</protein>
<evidence type="ECO:0000313" key="4">
    <source>
        <dbReference type="Proteomes" id="UP000479226"/>
    </source>
</evidence>
<evidence type="ECO:0000259" key="2">
    <source>
        <dbReference type="SMART" id="SM00849"/>
    </source>
</evidence>
<proteinExistence type="predicted"/>
<dbReference type="InterPro" id="IPR036388">
    <property type="entry name" value="WH-like_DNA-bd_sf"/>
</dbReference>
<sequence length="262" mass="27017">MADWQEIGPLSRTLRADNPGPMTLDGTNSYVLGAPGAGVVVVDPGPQLEGHLSALAAAGRVELVLITHHHADHTEGSARLHELTGAPVRAVRPEHCHSGEPLRGGELIRAAGLDIEVLATPGHTSDSVCFFLKNDGAHGSVLTGDSVLGRGTTVLDYPDGRLGDYLGSLEQLRVLGSAGGPVTVLPGHGPVLPDLAAAASAYQAHRMERLEQVRGALASLRSESGAEPSAADIVAVVYGDVPANVLGAAELSVQAQLEYLRG</sequence>
<dbReference type="SMART" id="SM00849">
    <property type="entry name" value="Lactamase_B"/>
    <property type="match status" value="1"/>
</dbReference>
<dbReference type="InterPro" id="IPR036866">
    <property type="entry name" value="RibonucZ/Hydroxyglut_hydro"/>
</dbReference>
<dbReference type="EMBL" id="JAAKZI010000013">
    <property type="protein sequence ID" value="NGN83661.1"/>
    <property type="molecule type" value="Genomic_DNA"/>
</dbReference>